<organism evidence="2 3">
    <name type="scientific">Phytophthora fragariae</name>
    <dbReference type="NCBI Taxonomy" id="53985"/>
    <lineage>
        <taxon>Eukaryota</taxon>
        <taxon>Sar</taxon>
        <taxon>Stramenopiles</taxon>
        <taxon>Oomycota</taxon>
        <taxon>Peronosporomycetes</taxon>
        <taxon>Peronosporales</taxon>
        <taxon>Peronosporaceae</taxon>
        <taxon>Phytophthora</taxon>
    </lineage>
</organism>
<name>A0A6G0R8C9_9STRA</name>
<sequence>MRMRTNDEGGRSLTVTAAPEQAYVGGERMTAPRRVDDQVRGRVRVVTASELPTNDDETTDDDGTKEESPDVDNDEDEMNERGRTTCCASWSADNMMNEVMQLMRTEAASKDDDRAARYVATMRPAMAAVRFVRAE</sequence>
<evidence type="ECO:0000313" key="2">
    <source>
        <dbReference type="EMBL" id="KAE9323304.1"/>
    </source>
</evidence>
<comment type="caution">
    <text evidence="2">The sequence shown here is derived from an EMBL/GenBank/DDBJ whole genome shotgun (WGS) entry which is preliminary data.</text>
</comment>
<proteinExistence type="predicted"/>
<feature type="compositionally biased region" description="Acidic residues" evidence="1">
    <location>
        <begin position="53"/>
        <end position="78"/>
    </location>
</feature>
<dbReference type="EMBL" id="QXFY01001250">
    <property type="protein sequence ID" value="KAE9323304.1"/>
    <property type="molecule type" value="Genomic_DNA"/>
</dbReference>
<evidence type="ECO:0000313" key="3">
    <source>
        <dbReference type="Proteomes" id="UP000486351"/>
    </source>
</evidence>
<feature type="compositionally biased region" description="Basic and acidic residues" evidence="1">
    <location>
        <begin position="1"/>
        <end position="10"/>
    </location>
</feature>
<feature type="region of interest" description="Disordered" evidence="1">
    <location>
        <begin position="1"/>
        <end position="82"/>
    </location>
</feature>
<gene>
    <name evidence="2" type="ORF">PF008_g17393</name>
</gene>
<evidence type="ECO:0000256" key="1">
    <source>
        <dbReference type="SAM" id="MobiDB-lite"/>
    </source>
</evidence>
<dbReference type="AlphaFoldDB" id="A0A6G0R8C9"/>
<accession>A0A6G0R8C9</accession>
<protein>
    <submittedName>
        <fullName evidence="2">Uncharacterized protein</fullName>
    </submittedName>
</protein>
<reference evidence="2 3" key="1">
    <citation type="submission" date="2018-09" db="EMBL/GenBank/DDBJ databases">
        <title>Genomic investigation of the strawberry pathogen Phytophthora fragariae indicates pathogenicity is determined by transcriptional variation in three key races.</title>
        <authorList>
            <person name="Adams T.M."/>
            <person name="Armitage A.D."/>
            <person name="Sobczyk M.K."/>
            <person name="Bates H.J."/>
            <person name="Dunwell J.M."/>
            <person name="Nellist C.F."/>
            <person name="Harrison R.J."/>
        </authorList>
    </citation>
    <scope>NUCLEOTIDE SEQUENCE [LARGE SCALE GENOMIC DNA]</scope>
    <source>
        <strain evidence="2 3">NOV-77</strain>
    </source>
</reference>
<dbReference type="Proteomes" id="UP000486351">
    <property type="component" value="Unassembled WGS sequence"/>
</dbReference>